<dbReference type="AlphaFoldDB" id="A0A382VXQ1"/>
<proteinExistence type="predicted"/>
<gene>
    <name evidence="2" type="ORF">METZ01_LOCUS404131</name>
</gene>
<dbReference type="EMBL" id="UINC01155431">
    <property type="protein sequence ID" value="SVD51277.1"/>
    <property type="molecule type" value="Genomic_DNA"/>
</dbReference>
<reference evidence="2" key="1">
    <citation type="submission" date="2018-05" db="EMBL/GenBank/DDBJ databases">
        <authorList>
            <person name="Lanie J.A."/>
            <person name="Ng W.-L."/>
            <person name="Kazmierczak K.M."/>
            <person name="Andrzejewski T.M."/>
            <person name="Davidsen T.M."/>
            <person name="Wayne K.J."/>
            <person name="Tettelin H."/>
            <person name="Glass J.I."/>
            <person name="Rusch D."/>
            <person name="Podicherti R."/>
            <person name="Tsui H.-C.T."/>
            <person name="Winkler M.E."/>
        </authorList>
    </citation>
    <scope>NUCLEOTIDE SEQUENCE</scope>
</reference>
<feature type="transmembrane region" description="Helical" evidence="1">
    <location>
        <begin position="6"/>
        <end position="26"/>
    </location>
</feature>
<evidence type="ECO:0000313" key="2">
    <source>
        <dbReference type="EMBL" id="SVD51277.1"/>
    </source>
</evidence>
<name>A0A382VXQ1_9ZZZZ</name>
<protein>
    <submittedName>
        <fullName evidence="2">Uncharacterized protein</fullName>
    </submittedName>
</protein>
<keyword evidence="1" id="KW-0472">Membrane</keyword>
<feature type="non-terminal residue" evidence="2">
    <location>
        <position position="29"/>
    </location>
</feature>
<keyword evidence="1" id="KW-0812">Transmembrane</keyword>
<organism evidence="2">
    <name type="scientific">marine metagenome</name>
    <dbReference type="NCBI Taxonomy" id="408172"/>
    <lineage>
        <taxon>unclassified sequences</taxon>
        <taxon>metagenomes</taxon>
        <taxon>ecological metagenomes</taxon>
    </lineage>
</organism>
<keyword evidence="1" id="KW-1133">Transmembrane helix</keyword>
<evidence type="ECO:0000256" key="1">
    <source>
        <dbReference type="SAM" id="Phobius"/>
    </source>
</evidence>
<sequence>MVSYIAKLNGMFLILLALSGTDFIHYKFA</sequence>
<accession>A0A382VXQ1</accession>